<name>A0A0F3QFX6_RICBE</name>
<evidence type="ECO:0000313" key="1">
    <source>
        <dbReference type="EMBL" id="KJV91453.1"/>
    </source>
</evidence>
<dbReference type="PATRIC" id="fig|1359194.3.peg.57"/>
<accession>A0A0F3QFX6</accession>
<reference evidence="1 2" key="1">
    <citation type="submission" date="2015-02" db="EMBL/GenBank/DDBJ databases">
        <title>Genome Sequencing of Rickettsiales.</title>
        <authorList>
            <person name="Daugherty S.C."/>
            <person name="Su Q."/>
            <person name="Abolude K."/>
            <person name="Beier-Sexton M."/>
            <person name="Carlyon J.A."/>
            <person name="Carter R."/>
            <person name="Day N.P."/>
            <person name="Dumler S.J."/>
            <person name="Dyachenko V."/>
            <person name="Godinez A."/>
            <person name="Kurtti T.J."/>
            <person name="Lichay M."/>
            <person name="Mullins K.E."/>
            <person name="Ott S."/>
            <person name="Pappas-Brown V."/>
            <person name="Paris D.H."/>
            <person name="Patel P."/>
            <person name="Richards A.L."/>
            <person name="Sadzewicz L."/>
            <person name="Sears K."/>
            <person name="Seidman D."/>
            <person name="Sengamalay N."/>
            <person name="Stenos J."/>
            <person name="Tallon L.J."/>
            <person name="Vincent G."/>
            <person name="Fraser C.M."/>
            <person name="Munderloh U."/>
            <person name="Dunning-Hotopp J.C."/>
        </authorList>
    </citation>
    <scope>NUCLEOTIDE SEQUENCE [LARGE SCALE GENOMIC DNA]</scope>
    <source>
        <strain evidence="1 2">RML Mogi</strain>
    </source>
</reference>
<gene>
    <name evidence="1" type="ORF">RBEMOGI_0054</name>
</gene>
<dbReference type="PANTHER" id="PTHR40275">
    <property type="entry name" value="SSL7038 PROTEIN"/>
    <property type="match status" value="1"/>
</dbReference>
<protein>
    <submittedName>
        <fullName evidence="1">Putative transcriptional regulator</fullName>
    </submittedName>
</protein>
<dbReference type="InterPro" id="IPR014057">
    <property type="entry name" value="HI1420"/>
</dbReference>
<dbReference type="PANTHER" id="PTHR40275:SF1">
    <property type="entry name" value="SSL7038 PROTEIN"/>
    <property type="match status" value="1"/>
</dbReference>
<dbReference type="RefSeq" id="WP_231569846.1">
    <property type="nucleotide sequence ID" value="NZ_LAOJ01000001.1"/>
</dbReference>
<comment type="caution">
    <text evidence="1">The sequence shown here is derived from an EMBL/GenBank/DDBJ whole genome shotgun (WGS) entry which is preliminary data.</text>
</comment>
<proteinExistence type="predicted"/>
<dbReference type="EMBL" id="LAOJ01000001">
    <property type="protein sequence ID" value="KJV91453.1"/>
    <property type="molecule type" value="Genomic_DNA"/>
</dbReference>
<dbReference type="STRING" id="33990.A3306_00280"/>
<dbReference type="AlphaFoldDB" id="A0A0F3QFX6"/>
<sequence length="107" mass="12269">MEKFTDYLKEKLQNEETLIAYINEALEQYSLDHNKELFLVTLKEAIIAKGGVTKISREAHINRQHLYKMLSSKGNPSFDNVRTCIECFGITIESRGLHTLNVISPNI</sequence>
<organism evidence="1 2">
    <name type="scientific">Rickettsia bellii str. RML Mogi</name>
    <dbReference type="NCBI Taxonomy" id="1359194"/>
    <lineage>
        <taxon>Bacteria</taxon>
        <taxon>Pseudomonadati</taxon>
        <taxon>Pseudomonadota</taxon>
        <taxon>Alphaproteobacteria</taxon>
        <taxon>Rickettsiales</taxon>
        <taxon>Rickettsiaceae</taxon>
        <taxon>Rickettsieae</taxon>
        <taxon>Rickettsia</taxon>
        <taxon>belli group</taxon>
    </lineage>
</organism>
<evidence type="ECO:0000313" key="2">
    <source>
        <dbReference type="Proteomes" id="UP000033689"/>
    </source>
</evidence>
<dbReference type="Pfam" id="PF21716">
    <property type="entry name" value="dnstrm_HI1420"/>
    <property type="match status" value="1"/>
</dbReference>
<dbReference type="Proteomes" id="UP000033689">
    <property type="component" value="Unassembled WGS sequence"/>
</dbReference>